<dbReference type="PROSITE" id="PS51257">
    <property type="entry name" value="PROKAR_LIPOPROTEIN"/>
    <property type="match status" value="1"/>
</dbReference>
<dbReference type="OrthoDB" id="9807797at2"/>
<name>A0A5C6VBQ3_9FLAO</name>
<keyword evidence="2 3" id="KW-0413">Isomerase</keyword>
<dbReference type="AlphaFoldDB" id="A0A5C6VBQ3"/>
<evidence type="ECO:0000313" key="7">
    <source>
        <dbReference type="Proteomes" id="UP000321168"/>
    </source>
</evidence>
<feature type="domain" description="PPIase cyclophilin-type" evidence="5">
    <location>
        <begin position="86"/>
        <end position="261"/>
    </location>
</feature>
<dbReference type="InterPro" id="IPR002130">
    <property type="entry name" value="Cyclophilin-type_PPIase_dom"/>
</dbReference>
<accession>A0A5C6VBQ3</accession>
<evidence type="ECO:0000259" key="5">
    <source>
        <dbReference type="PROSITE" id="PS50072"/>
    </source>
</evidence>
<comment type="caution">
    <text evidence="6">The sequence shown here is derived from an EMBL/GenBank/DDBJ whole genome shotgun (WGS) entry which is preliminary data.</text>
</comment>
<dbReference type="EMBL" id="VORB01000002">
    <property type="protein sequence ID" value="TXC82121.1"/>
    <property type="molecule type" value="Genomic_DNA"/>
</dbReference>
<dbReference type="Proteomes" id="UP000321168">
    <property type="component" value="Unassembled WGS sequence"/>
</dbReference>
<evidence type="ECO:0000313" key="6">
    <source>
        <dbReference type="EMBL" id="TXC82121.1"/>
    </source>
</evidence>
<evidence type="ECO:0000256" key="2">
    <source>
        <dbReference type="ARBA" id="ARBA00023235"/>
    </source>
</evidence>
<keyword evidence="7" id="KW-1185">Reference proteome</keyword>
<dbReference type="PROSITE" id="PS50072">
    <property type="entry name" value="CSA_PPIASE_2"/>
    <property type="match status" value="1"/>
</dbReference>
<dbReference type="PRINTS" id="PR00153">
    <property type="entry name" value="CSAPPISMRASE"/>
</dbReference>
<comment type="function">
    <text evidence="3">PPIases accelerate the folding of proteins. It catalyzes the cis-trans isomerization of proline imidic peptide bonds in oligopeptides.</text>
</comment>
<dbReference type="CDD" id="cd00317">
    <property type="entry name" value="cyclophilin"/>
    <property type="match status" value="1"/>
</dbReference>
<proteinExistence type="inferred from homology"/>
<reference evidence="6 7" key="1">
    <citation type="submission" date="2019-08" db="EMBL/GenBank/DDBJ databases">
        <title>Genome of Luteibaculum oceani JCM 18817.</title>
        <authorList>
            <person name="Bowman J.P."/>
        </authorList>
    </citation>
    <scope>NUCLEOTIDE SEQUENCE [LARGE SCALE GENOMIC DNA]</scope>
    <source>
        <strain evidence="6 7">JCM 18817</strain>
    </source>
</reference>
<feature type="compositionally biased region" description="Basic and acidic residues" evidence="4">
    <location>
        <begin position="28"/>
        <end position="43"/>
    </location>
</feature>
<evidence type="ECO:0000256" key="4">
    <source>
        <dbReference type="SAM" id="MobiDB-lite"/>
    </source>
</evidence>
<dbReference type="SUPFAM" id="SSF50891">
    <property type="entry name" value="Cyclophilin-like"/>
    <property type="match status" value="1"/>
</dbReference>
<dbReference type="GO" id="GO:0003755">
    <property type="term" value="F:peptidyl-prolyl cis-trans isomerase activity"/>
    <property type="evidence" value="ECO:0007669"/>
    <property type="project" value="UniProtKB-UniRule"/>
</dbReference>
<evidence type="ECO:0000256" key="1">
    <source>
        <dbReference type="ARBA" id="ARBA00023110"/>
    </source>
</evidence>
<dbReference type="Gene3D" id="2.40.100.10">
    <property type="entry name" value="Cyclophilin-like"/>
    <property type="match status" value="1"/>
</dbReference>
<dbReference type="PANTHER" id="PTHR45625:SF4">
    <property type="entry name" value="PEPTIDYLPROLYL ISOMERASE DOMAIN AND WD REPEAT-CONTAINING PROTEIN 1"/>
    <property type="match status" value="1"/>
</dbReference>
<dbReference type="EC" id="5.2.1.8" evidence="3"/>
<dbReference type="Pfam" id="PF00160">
    <property type="entry name" value="Pro_isomerase"/>
    <property type="match status" value="1"/>
</dbReference>
<evidence type="ECO:0000256" key="3">
    <source>
        <dbReference type="RuleBase" id="RU363019"/>
    </source>
</evidence>
<organism evidence="6 7">
    <name type="scientific">Luteibaculum oceani</name>
    <dbReference type="NCBI Taxonomy" id="1294296"/>
    <lineage>
        <taxon>Bacteria</taxon>
        <taxon>Pseudomonadati</taxon>
        <taxon>Bacteroidota</taxon>
        <taxon>Flavobacteriia</taxon>
        <taxon>Flavobacteriales</taxon>
        <taxon>Luteibaculaceae</taxon>
        <taxon>Luteibaculum</taxon>
    </lineage>
</organism>
<comment type="catalytic activity">
    <reaction evidence="3">
        <text>[protein]-peptidylproline (omega=180) = [protein]-peptidylproline (omega=0)</text>
        <dbReference type="Rhea" id="RHEA:16237"/>
        <dbReference type="Rhea" id="RHEA-COMP:10747"/>
        <dbReference type="Rhea" id="RHEA-COMP:10748"/>
        <dbReference type="ChEBI" id="CHEBI:83833"/>
        <dbReference type="ChEBI" id="CHEBI:83834"/>
        <dbReference type="EC" id="5.2.1.8"/>
    </reaction>
</comment>
<keyword evidence="1 3" id="KW-0697">Rotamase</keyword>
<dbReference type="PANTHER" id="PTHR45625">
    <property type="entry name" value="PEPTIDYL-PROLYL CIS-TRANS ISOMERASE-RELATED"/>
    <property type="match status" value="1"/>
</dbReference>
<gene>
    <name evidence="6" type="ORF">FRX97_03235</name>
</gene>
<dbReference type="InterPro" id="IPR029000">
    <property type="entry name" value="Cyclophilin-like_dom_sf"/>
</dbReference>
<comment type="similarity">
    <text evidence="3">Belongs to the cyclophilin-type PPIase family.</text>
</comment>
<dbReference type="InterPro" id="IPR044666">
    <property type="entry name" value="Cyclophilin_A-like"/>
</dbReference>
<sequence>MILSTKVKLIQLAALGILSGVFFGCSDPRKSTKDKAQKTEIKKPAPKKKKEEKKAFFLNNENAPKFLGEYFKKNPERDFVISTKYGEIEIRLSDKTPIHTGNFLYLVKEKQYYDSTLFYRVAEDFIIQGGDADNYLISGRKYSIGEYALPQEISPDLYHKPGAVAMCRHYDNKNDGLSVSYDFYIVIGKKVSELALQRLERENNITFTSQQRKLYKTTGGTPHLDGKHTVFGHVTSGMDVVEKISKLPTDSQDWPDENVFMKVKIKP</sequence>
<dbReference type="RefSeq" id="WP_147013335.1">
    <property type="nucleotide sequence ID" value="NZ_VORB01000002.1"/>
</dbReference>
<feature type="region of interest" description="Disordered" evidence="4">
    <location>
        <begin position="28"/>
        <end position="51"/>
    </location>
</feature>
<protein>
    <recommendedName>
        <fullName evidence="3">Peptidyl-prolyl cis-trans isomerase</fullName>
        <shortName evidence="3">PPIase</shortName>
        <ecNumber evidence="3">5.2.1.8</ecNumber>
    </recommendedName>
</protein>